<feature type="transmembrane region" description="Helical" evidence="6">
    <location>
        <begin position="99"/>
        <end position="118"/>
    </location>
</feature>
<dbReference type="Proteomes" id="UP000053433">
    <property type="component" value="Unassembled WGS sequence"/>
</dbReference>
<feature type="transmembrane region" description="Helical" evidence="6">
    <location>
        <begin position="124"/>
        <end position="146"/>
    </location>
</feature>
<feature type="transmembrane region" description="Helical" evidence="6">
    <location>
        <begin position="436"/>
        <end position="453"/>
    </location>
</feature>
<feature type="transmembrane region" description="Helical" evidence="6">
    <location>
        <begin position="403"/>
        <end position="424"/>
    </location>
</feature>
<dbReference type="PANTHER" id="PTHR30250:SF26">
    <property type="entry name" value="PSMA PROTEIN"/>
    <property type="match status" value="1"/>
</dbReference>
<evidence type="ECO:0000256" key="2">
    <source>
        <dbReference type="ARBA" id="ARBA00022475"/>
    </source>
</evidence>
<comment type="subcellular location">
    <subcellularLocation>
        <location evidence="1">Cell membrane</location>
        <topology evidence="1">Multi-pass membrane protein</topology>
    </subcellularLocation>
</comment>
<feature type="transmembrane region" description="Helical" evidence="6">
    <location>
        <begin position="185"/>
        <end position="208"/>
    </location>
</feature>
<feature type="transmembrane region" description="Helical" evidence="6">
    <location>
        <begin position="345"/>
        <end position="367"/>
    </location>
</feature>
<evidence type="ECO:0000256" key="5">
    <source>
        <dbReference type="ARBA" id="ARBA00023136"/>
    </source>
</evidence>
<dbReference type="EMBL" id="LMUA01000022">
    <property type="protein sequence ID" value="KUE75420.1"/>
    <property type="molecule type" value="Genomic_DNA"/>
</dbReference>
<feature type="transmembrane region" description="Helical" evidence="6">
    <location>
        <begin position="158"/>
        <end position="179"/>
    </location>
</feature>
<proteinExistence type="predicted"/>
<evidence type="ECO:0000256" key="4">
    <source>
        <dbReference type="ARBA" id="ARBA00022989"/>
    </source>
</evidence>
<feature type="transmembrane region" description="Helical" evidence="6">
    <location>
        <begin position="12"/>
        <end position="36"/>
    </location>
</feature>
<feature type="transmembrane region" description="Helical" evidence="6">
    <location>
        <begin position="56"/>
        <end position="74"/>
    </location>
</feature>
<reference evidence="7 8" key="1">
    <citation type="submission" date="2015-10" db="EMBL/GenBank/DDBJ databases">
        <title>A novel member of the family Ruminococcaceae isolated from human faeces.</title>
        <authorList>
            <person name="Shkoporov A.N."/>
            <person name="Chaplin A.V."/>
            <person name="Motuzova O.V."/>
            <person name="Kafarskaia L.I."/>
            <person name="Efimov B.A."/>
        </authorList>
    </citation>
    <scope>NUCLEOTIDE SEQUENCE [LARGE SCALE GENOMIC DNA]</scope>
    <source>
        <strain evidence="7 8">668</strain>
    </source>
</reference>
<feature type="transmembrane region" description="Helical" evidence="6">
    <location>
        <begin position="232"/>
        <end position="256"/>
    </location>
</feature>
<evidence type="ECO:0000313" key="8">
    <source>
        <dbReference type="Proteomes" id="UP000053433"/>
    </source>
</evidence>
<dbReference type="PANTHER" id="PTHR30250">
    <property type="entry name" value="PST FAMILY PREDICTED COLANIC ACID TRANSPORTER"/>
    <property type="match status" value="1"/>
</dbReference>
<evidence type="ECO:0000256" key="1">
    <source>
        <dbReference type="ARBA" id="ARBA00004651"/>
    </source>
</evidence>
<feature type="transmembrane region" description="Helical" evidence="6">
    <location>
        <begin position="465"/>
        <end position="490"/>
    </location>
</feature>
<evidence type="ECO:0008006" key="9">
    <source>
        <dbReference type="Google" id="ProtNLM"/>
    </source>
</evidence>
<keyword evidence="5 6" id="KW-0472">Membrane</keyword>
<evidence type="ECO:0000256" key="6">
    <source>
        <dbReference type="SAM" id="Phobius"/>
    </source>
</evidence>
<dbReference type="GO" id="GO:0005886">
    <property type="term" value="C:plasma membrane"/>
    <property type="evidence" value="ECO:0007669"/>
    <property type="project" value="UniProtKB-SubCell"/>
</dbReference>
<accession>A0A0W7TNK4</accession>
<organism evidence="7 8">
    <name type="scientific">Ruthenibacterium lactatiformans</name>
    <dbReference type="NCBI Taxonomy" id="1550024"/>
    <lineage>
        <taxon>Bacteria</taxon>
        <taxon>Bacillati</taxon>
        <taxon>Bacillota</taxon>
        <taxon>Clostridia</taxon>
        <taxon>Eubacteriales</taxon>
        <taxon>Oscillospiraceae</taxon>
        <taxon>Ruthenibacterium</taxon>
    </lineage>
</organism>
<keyword evidence="2" id="KW-1003">Cell membrane</keyword>
<evidence type="ECO:0000313" key="7">
    <source>
        <dbReference type="EMBL" id="KUE75420.1"/>
    </source>
</evidence>
<feature type="transmembrane region" description="Helical" evidence="6">
    <location>
        <begin position="305"/>
        <end position="325"/>
    </location>
</feature>
<gene>
    <name evidence="7" type="ORF">ASJ35_13995</name>
</gene>
<name>A0A0W7TNK4_9FIRM</name>
<dbReference type="InterPro" id="IPR050833">
    <property type="entry name" value="Poly_Biosynth_Transport"/>
</dbReference>
<dbReference type="AlphaFoldDB" id="A0A0W7TNK4"/>
<protein>
    <recommendedName>
        <fullName evidence="9">Sugar isomerase</fullName>
    </recommendedName>
</protein>
<evidence type="ECO:0000256" key="3">
    <source>
        <dbReference type="ARBA" id="ARBA00022692"/>
    </source>
</evidence>
<keyword evidence="4 6" id="KW-1133">Transmembrane helix</keyword>
<keyword evidence="3 6" id="KW-0812">Transmembrane</keyword>
<comment type="caution">
    <text evidence="7">The sequence shown here is derived from an EMBL/GenBank/DDBJ whole genome shotgun (WGS) entry which is preliminary data.</text>
</comment>
<sequence length="509" mass="56566">MVQKNIPNKSLSINMVTSVLSRIVVLITGLVVQHFILQAYGSTLNGLTSSITQVMSYLVLFEAGLGTASIQALYDPLSRNDWKKVSGIVVATGVEYKKITAAFSSVLLLVSLVLPFTLKGQVEFAVASLLTAVTGGSYIASYIVGGKYKAILSADRKMYVLYILDMLSSILSCVLRVMALSAGAGIVWVQLLHLGSILFKNAGYFIYVKIRYKRIDYKEVPDLQSISKRWSVLIHSIAGIVVNHTDVIILTLFASLKTVSVYSVYNMVFGQLSTTIQSTFIQAPQAHFGILYYKDKRKFEQSFRVYETVFTILLFWICGIALVMITPFVEVYTKGVTDIEYIDKWLPILFTLILLLNLLRSPAVMAVNVSGAFKETQKGAIIEAIINITVSLILFFATNLGLYGLLIGTVCSYIYRTTDLIYYTYKYIVGCNISDFIRTVIVNFALLGLMYYFSCVKFPVQTGSFIGWIAAAVIVAIVVSIELIVGNIIFNRERISEIYSVIKTKLTNN</sequence>